<sequence length="322" mass="38173">MEDRARLWRKRTGSATAIYCGFFIFGNLLHFFRFQKILERFHRNSSKAANEDVAERIFLIAEGRIHVRCHRQDDHITTSTWDFLKPANLGEKGAHVVLSPETCVSYQVEPLEKFTKQLYVYETLVHLQQGEQCAQEAVRRAEAELLEILYRRAQEEAEPQLIISIFDTERNRSSQEQRTMQQRAAQQEQERRAELCRDYLAPYLAPVGDPEKLTRLQAQQVKDDCLRDLKNRLVQQANLIQARFEKETQELQKKQQWYHQNQPSMTREDEEAYLEFCSEAMFQIQILETRLNRHKRLAPQKFQALEDRLNKDPRLNEQLLPP</sequence>
<reference evidence="8" key="1">
    <citation type="submission" date="2023-07" db="EMBL/GenBank/DDBJ databases">
        <authorList>
            <person name="Stuckert A."/>
        </authorList>
    </citation>
    <scope>NUCLEOTIDE SEQUENCE</scope>
</reference>
<dbReference type="EMBL" id="CAUEEQ010076553">
    <property type="protein sequence ID" value="CAJ0966741.1"/>
    <property type="molecule type" value="Genomic_DNA"/>
</dbReference>
<keyword evidence="2" id="KW-0963">Cytoplasm</keyword>
<feature type="domain" description="Dynein regulatory complex subunit 7 MORN" evidence="6">
    <location>
        <begin position="34"/>
        <end position="164"/>
    </location>
</feature>
<keyword evidence="5" id="KW-0472">Membrane</keyword>
<dbReference type="PANTHER" id="PTHR35249:SF2">
    <property type="entry name" value="DYNEIN REGULATORY COMPLEX SUBUNIT 7"/>
    <property type="match status" value="1"/>
</dbReference>
<dbReference type="InterPro" id="IPR033551">
    <property type="entry name" value="DRC7/lobo"/>
</dbReference>
<evidence type="ECO:0000256" key="4">
    <source>
        <dbReference type="SAM" id="Coils"/>
    </source>
</evidence>
<evidence type="ECO:0000259" key="7">
    <source>
        <dbReference type="Pfam" id="PF24671"/>
    </source>
</evidence>
<keyword evidence="4" id="KW-0175">Coiled coil</keyword>
<dbReference type="Pfam" id="PF24667">
    <property type="entry name" value="MORN_DRC7"/>
    <property type="match status" value="1"/>
</dbReference>
<evidence type="ECO:0008006" key="10">
    <source>
        <dbReference type="Google" id="ProtNLM"/>
    </source>
</evidence>
<dbReference type="Pfam" id="PF24671">
    <property type="entry name" value="DRC7_C"/>
    <property type="match status" value="1"/>
</dbReference>
<dbReference type="Proteomes" id="UP001176940">
    <property type="component" value="Unassembled WGS sequence"/>
</dbReference>
<gene>
    <name evidence="8" type="ORF">RIMI_LOCUS21595120</name>
</gene>
<keyword evidence="5" id="KW-1133">Transmembrane helix</keyword>
<evidence type="ECO:0000313" key="9">
    <source>
        <dbReference type="Proteomes" id="UP001176940"/>
    </source>
</evidence>
<accession>A0ABN9MLZ6</accession>
<evidence type="ECO:0000256" key="2">
    <source>
        <dbReference type="ARBA" id="ARBA00022490"/>
    </source>
</evidence>
<evidence type="ECO:0000256" key="3">
    <source>
        <dbReference type="ARBA" id="ARBA00023212"/>
    </source>
</evidence>
<protein>
    <recommendedName>
        <fullName evidence="10">Cyclic nucleotide-binding domain-containing protein</fullName>
    </recommendedName>
</protein>
<keyword evidence="3" id="KW-0206">Cytoskeleton</keyword>
<feature type="transmembrane region" description="Helical" evidence="5">
    <location>
        <begin position="12"/>
        <end position="32"/>
    </location>
</feature>
<proteinExistence type="predicted"/>
<comment type="subcellular location">
    <subcellularLocation>
        <location evidence="1">Cytoplasm</location>
        <location evidence="1">Cytoskeleton</location>
    </subcellularLocation>
</comment>
<feature type="coiled-coil region" evidence="4">
    <location>
        <begin position="138"/>
        <end position="190"/>
    </location>
</feature>
<dbReference type="InterPro" id="IPR056291">
    <property type="entry name" value="MORN_DRC7"/>
</dbReference>
<dbReference type="PANTHER" id="PTHR35249">
    <property type="entry name" value="DYNEIN REGULATORY COMPLEX SUBUNIT 7"/>
    <property type="match status" value="1"/>
</dbReference>
<evidence type="ECO:0000256" key="5">
    <source>
        <dbReference type="SAM" id="Phobius"/>
    </source>
</evidence>
<dbReference type="InterPro" id="IPR056292">
    <property type="entry name" value="DRC7_C"/>
</dbReference>
<feature type="domain" description="Dynein regulatory complex subunit 7 C-terminal" evidence="7">
    <location>
        <begin position="211"/>
        <end position="317"/>
    </location>
</feature>
<keyword evidence="5" id="KW-0812">Transmembrane</keyword>
<organism evidence="8 9">
    <name type="scientific">Ranitomeya imitator</name>
    <name type="common">mimic poison frog</name>
    <dbReference type="NCBI Taxonomy" id="111125"/>
    <lineage>
        <taxon>Eukaryota</taxon>
        <taxon>Metazoa</taxon>
        <taxon>Chordata</taxon>
        <taxon>Craniata</taxon>
        <taxon>Vertebrata</taxon>
        <taxon>Euteleostomi</taxon>
        <taxon>Amphibia</taxon>
        <taxon>Batrachia</taxon>
        <taxon>Anura</taxon>
        <taxon>Neobatrachia</taxon>
        <taxon>Hyloidea</taxon>
        <taxon>Dendrobatidae</taxon>
        <taxon>Dendrobatinae</taxon>
        <taxon>Ranitomeya</taxon>
    </lineage>
</organism>
<evidence type="ECO:0000256" key="1">
    <source>
        <dbReference type="ARBA" id="ARBA00004245"/>
    </source>
</evidence>
<comment type="caution">
    <text evidence="8">The sequence shown here is derived from an EMBL/GenBank/DDBJ whole genome shotgun (WGS) entry which is preliminary data.</text>
</comment>
<keyword evidence="9" id="KW-1185">Reference proteome</keyword>
<name>A0ABN9MLZ6_9NEOB</name>
<evidence type="ECO:0000313" key="8">
    <source>
        <dbReference type="EMBL" id="CAJ0966741.1"/>
    </source>
</evidence>
<evidence type="ECO:0000259" key="6">
    <source>
        <dbReference type="Pfam" id="PF24667"/>
    </source>
</evidence>